<proteinExistence type="inferred from homology"/>
<dbReference type="GO" id="GO:0003955">
    <property type="term" value="F:NAD(P)H dehydrogenase (quinone) activity"/>
    <property type="evidence" value="ECO:0007669"/>
    <property type="project" value="TreeGrafter"/>
</dbReference>
<sequence length="199" mass="23338">MNILIIYCHPSEKSYTFQILDIMKQTFIDQNWNVEISDLYAMNFQSDMTSQEYEREGFAKTDLPISEDILTEHRKIEWADCIIFLYPVWWSDCPAKLKGWFDRVYSVGYAYGQKPDLPKMKTIKYGLAVCTAGHPNEFLEEIEIAQSMKTIMLDDRLGKRFEHKEMIILGGTTLNNEDIRHDHKIKIEALAAKIKMHFT</sequence>
<name>A0A3E0ELA7_9FLAO</name>
<dbReference type="InterPro" id="IPR003680">
    <property type="entry name" value="Flavodoxin_fold"/>
</dbReference>
<gene>
    <name evidence="4" type="ORF">C8P67_106130</name>
</gene>
<evidence type="ECO:0000313" key="4">
    <source>
        <dbReference type="EMBL" id="REG98530.1"/>
    </source>
</evidence>
<dbReference type="OrthoDB" id="652200at2"/>
<dbReference type="PANTHER" id="PTHR10204:SF34">
    <property type="entry name" value="NAD(P)H DEHYDROGENASE [QUINONE] 1 ISOFORM 1"/>
    <property type="match status" value="1"/>
</dbReference>
<evidence type="ECO:0000313" key="5">
    <source>
        <dbReference type="Proteomes" id="UP000257136"/>
    </source>
</evidence>
<keyword evidence="2" id="KW-0560">Oxidoreductase</keyword>
<keyword evidence="5" id="KW-1185">Reference proteome</keyword>
<feature type="domain" description="Flavodoxin-like fold" evidence="3">
    <location>
        <begin position="1"/>
        <end position="149"/>
    </location>
</feature>
<dbReference type="Proteomes" id="UP000257136">
    <property type="component" value="Unassembled WGS sequence"/>
</dbReference>
<dbReference type="Gene3D" id="3.40.50.360">
    <property type="match status" value="1"/>
</dbReference>
<dbReference type="InterPro" id="IPR051545">
    <property type="entry name" value="NAD(P)H_dehydrogenase_qn"/>
</dbReference>
<comment type="caution">
    <text evidence="4">The sequence shown here is derived from an EMBL/GenBank/DDBJ whole genome shotgun (WGS) entry which is preliminary data.</text>
</comment>
<dbReference type="PANTHER" id="PTHR10204">
    <property type="entry name" value="NAD P H OXIDOREDUCTASE-RELATED"/>
    <property type="match status" value="1"/>
</dbReference>
<evidence type="ECO:0000256" key="2">
    <source>
        <dbReference type="ARBA" id="ARBA00023002"/>
    </source>
</evidence>
<dbReference type="InterPro" id="IPR029039">
    <property type="entry name" value="Flavoprotein-like_sf"/>
</dbReference>
<dbReference type="AlphaFoldDB" id="A0A3E0ELA7"/>
<dbReference type="RefSeq" id="WP_115813557.1">
    <property type="nucleotide sequence ID" value="NZ_QUNI01000006.1"/>
</dbReference>
<dbReference type="EMBL" id="QUNI01000006">
    <property type="protein sequence ID" value="REG98530.1"/>
    <property type="molecule type" value="Genomic_DNA"/>
</dbReference>
<dbReference type="SUPFAM" id="SSF52218">
    <property type="entry name" value="Flavoproteins"/>
    <property type="match status" value="1"/>
</dbReference>
<comment type="similarity">
    <text evidence="1">Belongs to the NAD(P)H dehydrogenase (quinone) family.</text>
</comment>
<evidence type="ECO:0000256" key="1">
    <source>
        <dbReference type="ARBA" id="ARBA00006252"/>
    </source>
</evidence>
<accession>A0A3E0ELA7</accession>
<protein>
    <submittedName>
        <fullName evidence="4">NAD(P)H dehydrogenase (Quinone)</fullName>
    </submittedName>
</protein>
<organism evidence="4 5">
    <name type="scientific">Flavobacterium aquicola</name>
    <dbReference type="NCBI Taxonomy" id="1682742"/>
    <lineage>
        <taxon>Bacteria</taxon>
        <taxon>Pseudomonadati</taxon>
        <taxon>Bacteroidota</taxon>
        <taxon>Flavobacteriia</taxon>
        <taxon>Flavobacteriales</taxon>
        <taxon>Flavobacteriaceae</taxon>
        <taxon>Flavobacterium</taxon>
    </lineage>
</organism>
<dbReference type="GO" id="GO:0005829">
    <property type="term" value="C:cytosol"/>
    <property type="evidence" value="ECO:0007669"/>
    <property type="project" value="TreeGrafter"/>
</dbReference>
<reference evidence="4 5" key="1">
    <citation type="submission" date="2018-08" db="EMBL/GenBank/DDBJ databases">
        <title>Genomic Encyclopedia of Archaeal and Bacterial Type Strains, Phase II (KMG-II): from individual species to whole genera.</title>
        <authorList>
            <person name="Goeker M."/>
        </authorList>
    </citation>
    <scope>NUCLEOTIDE SEQUENCE [LARGE SCALE GENOMIC DNA]</scope>
    <source>
        <strain evidence="4 5">DSM 100880</strain>
    </source>
</reference>
<dbReference type="Pfam" id="PF02525">
    <property type="entry name" value="Flavodoxin_2"/>
    <property type="match status" value="1"/>
</dbReference>
<evidence type="ECO:0000259" key="3">
    <source>
        <dbReference type="Pfam" id="PF02525"/>
    </source>
</evidence>